<dbReference type="KEGG" id="marp:QYS47_31290"/>
<dbReference type="SUPFAM" id="SSF53474">
    <property type="entry name" value="alpha/beta-Hydrolases"/>
    <property type="match status" value="1"/>
</dbReference>
<dbReference type="Pfam" id="PF02230">
    <property type="entry name" value="Abhydrolase_2"/>
    <property type="match status" value="1"/>
</dbReference>
<evidence type="ECO:0000313" key="5">
    <source>
        <dbReference type="EMBL" id="WNB18767.1"/>
    </source>
</evidence>
<dbReference type="Proteomes" id="UP001232019">
    <property type="component" value="Chromosome"/>
</dbReference>
<name>A0AA49GHC7_9BACT</name>
<gene>
    <name evidence="5" type="ORF">QYS47_31290</name>
    <name evidence="4" type="ORF">QYS48_15750</name>
</gene>
<evidence type="ECO:0000259" key="3">
    <source>
        <dbReference type="Pfam" id="PF02230"/>
    </source>
</evidence>
<dbReference type="AlphaFoldDB" id="A0AA49GHC7"/>
<evidence type="ECO:0000256" key="2">
    <source>
        <dbReference type="ARBA" id="ARBA00022801"/>
    </source>
</evidence>
<feature type="domain" description="Phospholipase/carboxylesterase/thioesterase" evidence="3">
    <location>
        <begin position="23"/>
        <end position="207"/>
    </location>
</feature>
<dbReference type="Gene3D" id="3.40.50.1820">
    <property type="entry name" value="alpha/beta hydrolase"/>
    <property type="match status" value="1"/>
</dbReference>
<dbReference type="InterPro" id="IPR003140">
    <property type="entry name" value="PLipase/COase/thioEstase"/>
</dbReference>
<dbReference type="InterPro" id="IPR029058">
    <property type="entry name" value="AB_hydrolase_fold"/>
</dbReference>
<keyword evidence="6" id="KW-1185">Reference proteome</keyword>
<evidence type="ECO:0000256" key="1">
    <source>
        <dbReference type="ARBA" id="ARBA00006499"/>
    </source>
</evidence>
<sequence length="207" mass="23853">MNFHLEESPVKLNIPKQDASGYAILCLHGRNQTPAFMQDILKKMGWENIPVILPTASEKAWYPKGFMADLNENLPDLDYSLETVEHYHKELNDLGYSDENIILMGFSQGACLMAQYALLHPNRYKSIIIFTGGYIGQDEIDWKFKGDFEETPVYITTSEIDEWVPVSRTKETANEFNRLNAKVELKIFEKRPHEVSEEEIKATANYL</sequence>
<reference evidence="4 6" key="1">
    <citation type="submission" date="2023-08" db="EMBL/GenBank/DDBJ databases">
        <title>Comparative genomics and taxonomic characterization of three novel marine species of genus Marivirga.</title>
        <authorList>
            <person name="Muhammad N."/>
            <person name="Kim S.-G."/>
        </authorList>
    </citation>
    <scope>NUCLEOTIDE SEQUENCE [LARGE SCALE GENOMIC DNA]</scope>
    <source>
        <strain evidence="4 6">ABR2-2</strain>
        <strain evidence="5">BKB1-2</strain>
    </source>
</reference>
<comment type="similarity">
    <text evidence="1">Belongs to the AB hydrolase superfamily. AB hydrolase 2 family.</text>
</comment>
<dbReference type="GO" id="GO:0016787">
    <property type="term" value="F:hydrolase activity"/>
    <property type="evidence" value="ECO:0007669"/>
    <property type="project" value="UniProtKB-KW"/>
</dbReference>
<proteinExistence type="inferred from homology"/>
<keyword evidence="2 4" id="KW-0378">Hydrolase</keyword>
<dbReference type="EMBL" id="CP129970">
    <property type="protein sequence ID" value="WKK83730.2"/>
    <property type="molecule type" value="Genomic_DNA"/>
</dbReference>
<accession>A0AA51ZXX9</accession>
<accession>A0AA49GHC7</accession>
<protein>
    <submittedName>
        <fullName evidence="4">Dienelactone hydrolase family protein</fullName>
    </submittedName>
</protein>
<dbReference type="Proteomes" id="UP001244443">
    <property type="component" value="Chromosome"/>
</dbReference>
<evidence type="ECO:0000313" key="6">
    <source>
        <dbReference type="Proteomes" id="UP001244443"/>
    </source>
</evidence>
<dbReference type="RefSeq" id="WP_308357073.1">
    <property type="nucleotide sequence ID" value="NZ_CP129968.2"/>
</dbReference>
<dbReference type="PANTHER" id="PTHR10655">
    <property type="entry name" value="LYSOPHOSPHOLIPASE-RELATED"/>
    <property type="match status" value="1"/>
</dbReference>
<dbReference type="EMBL" id="CP129968">
    <property type="protein sequence ID" value="WNB18767.1"/>
    <property type="molecule type" value="Genomic_DNA"/>
</dbReference>
<dbReference type="InterPro" id="IPR050565">
    <property type="entry name" value="LYPA1-2/EST-like"/>
</dbReference>
<dbReference type="PANTHER" id="PTHR10655:SF17">
    <property type="entry name" value="LYSOPHOSPHOLIPASE-LIKE PROTEIN 1"/>
    <property type="match status" value="1"/>
</dbReference>
<evidence type="ECO:0000313" key="4">
    <source>
        <dbReference type="EMBL" id="WKK83730.2"/>
    </source>
</evidence>
<organism evidence="4 6">
    <name type="scientific">Marivirga arenosa</name>
    <dbReference type="NCBI Taxonomy" id="3059076"/>
    <lineage>
        <taxon>Bacteria</taxon>
        <taxon>Pseudomonadati</taxon>
        <taxon>Bacteroidota</taxon>
        <taxon>Cytophagia</taxon>
        <taxon>Cytophagales</taxon>
        <taxon>Marivirgaceae</taxon>
        <taxon>Marivirga</taxon>
    </lineage>
</organism>